<keyword evidence="1" id="KW-0799">Topoisomerase</keyword>
<dbReference type="PROSITE" id="PS52039">
    <property type="entry name" value="TOPO_IA_2"/>
    <property type="match status" value="1"/>
</dbReference>
<dbReference type="SMART" id="SM00437">
    <property type="entry name" value="TOP1Ac"/>
    <property type="match status" value="1"/>
</dbReference>
<dbReference type="GO" id="GO:0006265">
    <property type="term" value="P:DNA topological change"/>
    <property type="evidence" value="ECO:0007669"/>
    <property type="project" value="InterPro"/>
</dbReference>
<dbReference type="InterPro" id="IPR003602">
    <property type="entry name" value="Topo_IA_DNA-bd_dom"/>
</dbReference>
<dbReference type="CDD" id="cd00186">
    <property type="entry name" value="TOP1Ac"/>
    <property type="match status" value="1"/>
</dbReference>
<dbReference type="PANTHER" id="PTHR42785">
    <property type="entry name" value="DNA TOPOISOMERASE, TYPE IA, CORE"/>
    <property type="match status" value="1"/>
</dbReference>
<proteinExistence type="predicted"/>
<dbReference type="Gene3D" id="2.70.20.10">
    <property type="entry name" value="Topoisomerase I, domain 3"/>
    <property type="match status" value="1"/>
</dbReference>
<evidence type="ECO:0000256" key="2">
    <source>
        <dbReference type="ARBA" id="ARBA00023125"/>
    </source>
</evidence>
<dbReference type="PRINTS" id="PR00417">
    <property type="entry name" value="PRTPISMRASEI"/>
</dbReference>
<feature type="non-terminal residue" evidence="5">
    <location>
        <position position="1"/>
    </location>
</feature>
<keyword evidence="3" id="KW-0413">Isomerase</keyword>
<evidence type="ECO:0000313" key="5">
    <source>
        <dbReference type="EMBL" id="GAI45036.1"/>
    </source>
</evidence>
<dbReference type="InterPro" id="IPR023405">
    <property type="entry name" value="Topo_IA_core_domain"/>
</dbReference>
<comment type="caution">
    <text evidence="5">The sequence shown here is derived from an EMBL/GenBank/DDBJ whole genome shotgun (WGS) entry which is preliminary data.</text>
</comment>
<dbReference type="InterPro" id="IPR000380">
    <property type="entry name" value="Topo_IA"/>
</dbReference>
<evidence type="ECO:0000259" key="4">
    <source>
        <dbReference type="PROSITE" id="PS52039"/>
    </source>
</evidence>
<dbReference type="EMBL" id="BARV01026829">
    <property type="protein sequence ID" value="GAI45036.1"/>
    <property type="molecule type" value="Genomic_DNA"/>
</dbReference>
<dbReference type="GO" id="GO:0003917">
    <property type="term" value="F:DNA topoisomerase type I (single strand cut, ATP-independent) activity"/>
    <property type="evidence" value="ECO:0007669"/>
    <property type="project" value="InterPro"/>
</dbReference>
<dbReference type="Pfam" id="PF01131">
    <property type="entry name" value="Topoisom_bac"/>
    <property type="match status" value="1"/>
</dbReference>
<dbReference type="PANTHER" id="PTHR42785:SF1">
    <property type="entry name" value="DNA TOPOISOMERASE"/>
    <property type="match status" value="1"/>
</dbReference>
<evidence type="ECO:0000256" key="3">
    <source>
        <dbReference type="ARBA" id="ARBA00023235"/>
    </source>
</evidence>
<dbReference type="AlphaFoldDB" id="X1PRD0"/>
<reference evidence="5" key="1">
    <citation type="journal article" date="2014" name="Front. Microbiol.">
        <title>High frequency of phylogenetically diverse reductive dehalogenase-homologous genes in deep subseafloor sedimentary metagenomes.</title>
        <authorList>
            <person name="Kawai M."/>
            <person name="Futagami T."/>
            <person name="Toyoda A."/>
            <person name="Takaki Y."/>
            <person name="Nishi S."/>
            <person name="Hori S."/>
            <person name="Arai W."/>
            <person name="Tsubouchi T."/>
            <person name="Morono Y."/>
            <person name="Uchiyama I."/>
            <person name="Ito T."/>
            <person name="Fujiyama A."/>
            <person name="Inagaki F."/>
            <person name="Takami H."/>
        </authorList>
    </citation>
    <scope>NUCLEOTIDE SEQUENCE</scope>
    <source>
        <strain evidence="5">Expedition CK06-06</strain>
    </source>
</reference>
<dbReference type="InterPro" id="IPR013825">
    <property type="entry name" value="Topo_IA_cen_sub2"/>
</dbReference>
<evidence type="ECO:0000256" key="1">
    <source>
        <dbReference type="ARBA" id="ARBA00023029"/>
    </source>
</evidence>
<dbReference type="Gene3D" id="1.10.290.10">
    <property type="entry name" value="Topoisomerase I, domain 4"/>
    <property type="match status" value="1"/>
</dbReference>
<protein>
    <recommendedName>
        <fullName evidence="4">Topo IA-type catalytic domain-containing protein</fullName>
    </recommendedName>
</protein>
<dbReference type="Gene3D" id="1.10.460.10">
    <property type="entry name" value="Topoisomerase I, domain 2"/>
    <property type="match status" value="1"/>
</dbReference>
<feature type="non-terminal residue" evidence="5">
    <location>
        <position position="263"/>
    </location>
</feature>
<dbReference type="InterPro" id="IPR013826">
    <property type="entry name" value="Topo_IA_cen_sub3"/>
</dbReference>
<dbReference type="InterPro" id="IPR013497">
    <property type="entry name" value="Topo_IA_cen"/>
</dbReference>
<keyword evidence="2" id="KW-0238">DNA-binding</keyword>
<accession>X1PRD0</accession>
<dbReference type="InterPro" id="IPR013824">
    <property type="entry name" value="Topo_IA_cen_sub1"/>
</dbReference>
<sequence length="263" mass="30514">DSFRVAQSAIQEARGYVRKEFGPEYLPPKPRYYKSRKGAQGAHEAIRPTSLHRIPEKLREHLTPEQHRLYGLIWNKFLASQMKEALWEKRTFNIQAGKFSLFSSDSRVRFKGFLILYPEDKSFKEKPLPPLEEGETLKLLEILPAQHFTQPPPRFSEASLIKVLEEEGIGRPSTYASIMETIRSRDYVESQKGNFHPTPLGEIVIKLLVKSFPDILNVKFTAQLEDKLDKVEEGKEDWIDLLRSFYGPFASDLSRAQKEMRYV</sequence>
<dbReference type="SUPFAM" id="SSF56712">
    <property type="entry name" value="Prokaryotic type I DNA topoisomerase"/>
    <property type="match status" value="1"/>
</dbReference>
<gene>
    <name evidence="5" type="ORF">S06H3_43272</name>
</gene>
<feature type="domain" description="Topo IA-type catalytic" evidence="4">
    <location>
        <begin position="1"/>
        <end position="253"/>
    </location>
</feature>
<organism evidence="5">
    <name type="scientific">marine sediment metagenome</name>
    <dbReference type="NCBI Taxonomy" id="412755"/>
    <lineage>
        <taxon>unclassified sequences</taxon>
        <taxon>metagenomes</taxon>
        <taxon>ecological metagenomes</taxon>
    </lineage>
</organism>
<dbReference type="GO" id="GO:0003677">
    <property type="term" value="F:DNA binding"/>
    <property type="evidence" value="ECO:0007669"/>
    <property type="project" value="UniProtKB-KW"/>
</dbReference>
<name>X1PRD0_9ZZZZ</name>